<dbReference type="InterPro" id="IPR052891">
    <property type="entry name" value="DNA-3mA_glycosylase"/>
</dbReference>
<dbReference type="PANTHER" id="PTHR30037:SF4">
    <property type="entry name" value="DNA-3-METHYLADENINE GLYCOSYLASE I"/>
    <property type="match status" value="1"/>
</dbReference>
<dbReference type="AlphaFoldDB" id="A0A8A7KBF7"/>
<comment type="function">
    <text evidence="7">Hydrolysis of the deoxyribose N-glycosidic bond to excise 3-methyladenine from the damaged DNA polymer formed by alkylation lesions.</text>
</comment>
<evidence type="ECO:0000256" key="2">
    <source>
        <dbReference type="ARBA" id="ARBA00022763"/>
    </source>
</evidence>
<dbReference type="SUPFAM" id="SSF48150">
    <property type="entry name" value="DNA-glycosylase"/>
    <property type="match status" value="1"/>
</dbReference>
<keyword evidence="2" id="KW-0227">DNA damage</keyword>
<feature type="binding site" evidence="9">
    <location>
        <position position="179"/>
    </location>
    <ligand>
        <name>Zn(2+)</name>
        <dbReference type="ChEBI" id="CHEBI:29105"/>
    </ligand>
</feature>
<evidence type="ECO:0000256" key="5">
    <source>
        <dbReference type="ARBA" id="ARBA00023204"/>
    </source>
</evidence>
<evidence type="ECO:0000256" key="7">
    <source>
        <dbReference type="ARBA" id="ARBA00057608"/>
    </source>
</evidence>
<dbReference type="EMBL" id="CP046640">
    <property type="protein sequence ID" value="QTL96669.1"/>
    <property type="molecule type" value="Genomic_DNA"/>
</dbReference>
<dbReference type="EC" id="3.2.2.20" evidence="8"/>
<keyword evidence="1 9" id="KW-0479">Metal-binding</keyword>
<dbReference type="InterPro" id="IPR011257">
    <property type="entry name" value="DNA_glycosylase"/>
</dbReference>
<evidence type="ECO:0000256" key="1">
    <source>
        <dbReference type="ARBA" id="ARBA00022723"/>
    </source>
</evidence>
<keyword evidence="5" id="KW-0234">DNA repair</keyword>
<evidence type="ECO:0000256" key="8">
    <source>
        <dbReference type="ARBA" id="ARBA00066766"/>
    </source>
</evidence>
<dbReference type="FunFam" id="1.10.340.30:FF:000009">
    <property type="entry name" value="DNA-3-methyladenine glycosylase I"/>
    <property type="match status" value="1"/>
</dbReference>
<keyword evidence="3" id="KW-0378">Hydrolase</keyword>
<feature type="binding site" evidence="9">
    <location>
        <position position="175"/>
    </location>
    <ligand>
        <name>Zn(2+)</name>
        <dbReference type="ChEBI" id="CHEBI:29105"/>
    </ligand>
</feature>
<evidence type="ECO:0000256" key="9">
    <source>
        <dbReference type="PIRSR" id="PIRSR605019-1"/>
    </source>
</evidence>
<proteinExistence type="predicted"/>
<dbReference type="GO" id="GO:0008725">
    <property type="term" value="F:DNA-3-methyladenine glycosylase activity"/>
    <property type="evidence" value="ECO:0007669"/>
    <property type="project" value="UniProtKB-EC"/>
</dbReference>
<comment type="catalytic activity">
    <reaction evidence="6">
        <text>Hydrolysis of alkylated DNA, releasing 3-methyladenine.</text>
        <dbReference type="EC" id="3.2.2.20"/>
    </reaction>
</comment>
<sequence length="192" mass="22654">MNRCPWCEKNDLYIKYHDQEWGLPVFDDRRLFEFLILESAQAGLNWLTILKRRENYRKAYNNFDPLKVASYDDNKIAELVSNPGIIRYKRKIEASINNAKCFIDVQHEFGSFSDYIWGFVDFKPIINTFTDLTEIPAQTSLSQKVDEDLKKRGFKFIGPTIIYAYLQAIGIVNDHLQSCFRYKEIISSYSEY</sequence>
<gene>
    <name evidence="10" type="ORF">GM661_01110</name>
</gene>
<dbReference type="PANTHER" id="PTHR30037">
    <property type="entry name" value="DNA-3-METHYLADENINE GLYCOSYLASE 1"/>
    <property type="match status" value="1"/>
</dbReference>
<keyword evidence="11" id="KW-1185">Reference proteome</keyword>
<dbReference type="RefSeq" id="WP_230868382.1">
    <property type="nucleotide sequence ID" value="NZ_CP046640.1"/>
</dbReference>
<keyword evidence="4 9" id="KW-0862">Zinc</keyword>
<evidence type="ECO:0000256" key="4">
    <source>
        <dbReference type="ARBA" id="ARBA00022833"/>
    </source>
</evidence>
<dbReference type="Gene3D" id="1.10.340.30">
    <property type="entry name" value="Hypothetical protein, domain 2"/>
    <property type="match status" value="1"/>
</dbReference>
<protein>
    <recommendedName>
        <fullName evidence="8">DNA-3-methyladenine glycosylase I</fullName>
        <ecNumber evidence="8">3.2.2.20</ecNumber>
    </recommendedName>
</protein>
<evidence type="ECO:0000256" key="6">
    <source>
        <dbReference type="ARBA" id="ARBA00052558"/>
    </source>
</evidence>
<organism evidence="10 11">
    <name type="scientific">Iocasia fonsfrigidae</name>
    <dbReference type="NCBI Taxonomy" id="2682810"/>
    <lineage>
        <taxon>Bacteria</taxon>
        <taxon>Bacillati</taxon>
        <taxon>Bacillota</taxon>
        <taxon>Clostridia</taxon>
        <taxon>Halanaerobiales</taxon>
        <taxon>Halanaerobiaceae</taxon>
        <taxon>Iocasia</taxon>
    </lineage>
</organism>
<dbReference type="KEGG" id="ifn:GM661_01110"/>
<dbReference type="GO" id="GO:0006284">
    <property type="term" value="P:base-excision repair"/>
    <property type="evidence" value="ECO:0007669"/>
    <property type="project" value="InterPro"/>
</dbReference>
<accession>A0A8A7KBF7</accession>
<dbReference type="InterPro" id="IPR005019">
    <property type="entry name" value="Adenine_glyco"/>
</dbReference>
<dbReference type="GO" id="GO:0046872">
    <property type="term" value="F:metal ion binding"/>
    <property type="evidence" value="ECO:0007669"/>
    <property type="project" value="UniProtKB-KW"/>
</dbReference>
<feature type="binding site" evidence="9">
    <location>
        <position position="4"/>
    </location>
    <ligand>
        <name>Zn(2+)</name>
        <dbReference type="ChEBI" id="CHEBI:29105"/>
    </ligand>
</feature>
<feature type="binding site" evidence="9">
    <location>
        <position position="17"/>
    </location>
    <ligand>
        <name>Zn(2+)</name>
        <dbReference type="ChEBI" id="CHEBI:29105"/>
    </ligand>
</feature>
<evidence type="ECO:0000256" key="3">
    <source>
        <dbReference type="ARBA" id="ARBA00022801"/>
    </source>
</evidence>
<evidence type="ECO:0000313" key="10">
    <source>
        <dbReference type="EMBL" id="QTL96669.1"/>
    </source>
</evidence>
<dbReference type="Pfam" id="PF03352">
    <property type="entry name" value="Adenine_glyco"/>
    <property type="match status" value="1"/>
</dbReference>
<dbReference type="Proteomes" id="UP000665020">
    <property type="component" value="Chromosome"/>
</dbReference>
<reference evidence="10" key="1">
    <citation type="submission" date="2019-12" db="EMBL/GenBank/DDBJ databases">
        <authorList>
            <person name="zhang j."/>
            <person name="sun C.M."/>
        </authorList>
    </citation>
    <scope>NUCLEOTIDE SEQUENCE</scope>
    <source>
        <strain evidence="10">NS-1</strain>
    </source>
</reference>
<evidence type="ECO:0000313" key="11">
    <source>
        <dbReference type="Proteomes" id="UP000665020"/>
    </source>
</evidence>
<name>A0A8A7KBF7_9FIRM</name>